<feature type="region of interest" description="Disordered" evidence="1">
    <location>
        <begin position="55"/>
        <end position="81"/>
    </location>
</feature>
<evidence type="ECO:0000313" key="3">
    <source>
        <dbReference type="Proteomes" id="UP000023561"/>
    </source>
</evidence>
<dbReference type="GO" id="GO:0006313">
    <property type="term" value="P:DNA transposition"/>
    <property type="evidence" value="ECO:0007669"/>
    <property type="project" value="InterPro"/>
</dbReference>
<dbReference type="OrthoDB" id="2185084at2"/>
<comment type="caution">
    <text evidence="2">The sequence shown here is derived from an EMBL/GenBank/DDBJ whole genome shotgun (WGS) entry which is preliminary data.</text>
</comment>
<feature type="compositionally biased region" description="Basic residues" evidence="1">
    <location>
        <begin position="61"/>
        <end position="72"/>
    </location>
</feature>
<evidence type="ECO:0000313" key="2">
    <source>
        <dbReference type="EMBL" id="GAJ39802.1"/>
    </source>
</evidence>
<organism evidence="2 3">
    <name type="scientific">Parageobacillus caldoxylosilyticus NBRC 107762</name>
    <dbReference type="NCBI Taxonomy" id="1220594"/>
    <lineage>
        <taxon>Bacteria</taxon>
        <taxon>Bacillati</taxon>
        <taxon>Bacillota</taxon>
        <taxon>Bacilli</taxon>
        <taxon>Bacillales</taxon>
        <taxon>Anoxybacillaceae</taxon>
        <taxon>Saccharococcus</taxon>
    </lineage>
</organism>
<reference evidence="2 3" key="1">
    <citation type="submission" date="2014-04" db="EMBL/GenBank/DDBJ databases">
        <title>Whole genome shotgun sequence of Geobacillus caldoxylosilyticus NBRC 107762.</title>
        <authorList>
            <person name="Hosoyama A."/>
            <person name="Hosoyama Y."/>
            <person name="Katano-Makiyama Y."/>
            <person name="Tsuchikane K."/>
            <person name="Ohji S."/>
            <person name="Ichikawa N."/>
            <person name="Yamazoe A."/>
            <person name="Fujita N."/>
        </authorList>
    </citation>
    <scope>NUCLEOTIDE SEQUENCE [LARGE SCALE GENOMIC DNA]</scope>
    <source>
        <strain evidence="2 3">NBRC 107762</strain>
    </source>
</reference>
<dbReference type="AlphaFoldDB" id="A0A023DEX6"/>
<dbReference type="SUPFAM" id="SSF46689">
    <property type="entry name" value="Homeodomain-like"/>
    <property type="match status" value="1"/>
</dbReference>
<dbReference type="RefSeq" id="WP_042409082.1">
    <property type="nucleotide sequence ID" value="NZ_BAWO01000027.1"/>
</dbReference>
<dbReference type="InterPro" id="IPR002514">
    <property type="entry name" value="Transposase_8"/>
</dbReference>
<dbReference type="Proteomes" id="UP000023561">
    <property type="component" value="Unassembled WGS sequence"/>
</dbReference>
<dbReference type="GO" id="GO:0003677">
    <property type="term" value="F:DNA binding"/>
    <property type="evidence" value="ECO:0007669"/>
    <property type="project" value="InterPro"/>
</dbReference>
<dbReference type="Gene3D" id="1.10.10.10">
    <property type="entry name" value="Winged helix-like DNA-binding domain superfamily/Winged helix DNA-binding domain"/>
    <property type="match status" value="1"/>
</dbReference>
<dbReference type="InterPro" id="IPR036388">
    <property type="entry name" value="WH-like_DNA-bd_sf"/>
</dbReference>
<proteinExistence type="predicted"/>
<sequence length="98" mass="11573">MGKIRKTYDAKFKKKAVDLYWKEGMGYKTVAKELGIDESMVRRWVKRYEQEGMKGLEEKRGKAKGPGKGRPRTRPEDPEMKIKRLEAEVEMLKKLLKR</sequence>
<dbReference type="EMBL" id="BAWO01000027">
    <property type="protein sequence ID" value="GAJ39802.1"/>
    <property type="molecule type" value="Genomic_DNA"/>
</dbReference>
<name>A0A023DEX6_9BACL</name>
<accession>A0A023DEX6</accession>
<dbReference type="PANTHER" id="PTHR33215">
    <property type="entry name" value="PROTEIN DISTAL ANTENNA"/>
    <property type="match status" value="1"/>
</dbReference>
<gene>
    <name evidence="2" type="ORF">GCA01S_027_00020</name>
</gene>
<dbReference type="InterPro" id="IPR051839">
    <property type="entry name" value="RD_transcriptional_regulator"/>
</dbReference>
<dbReference type="GO" id="GO:0004803">
    <property type="term" value="F:transposase activity"/>
    <property type="evidence" value="ECO:0007669"/>
    <property type="project" value="InterPro"/>
</dbReference>
<evidence type="ECO:0000256" key="1">
    <source>
        <dbReference type="SAM" id="MobiDB-lite"/>
    </source>
</evidence>
<protein>
    <submittedName>
        <fullName evidence="2">Putative transposase</fullName>
    </submittedName>
</protein>
<dbReference type="PANTHER" id="PTHR33215:SF13">
    <property type="entry name" value="PROTEIN DISTAL ANTENNA"/>
    <property type="match status" value="1"/>
</dbReference>
<dbReference type="InterPro" id="IPR009057">
    <property type="entry name" value="Homeodomain-like_sf"/>
</dbReference>
<dbReference type="Pfam" id="PF01527">
    <property type="entry name" value="HTH_Tnp_1"/>
    <property type="match status" value="1"/>
</dbReference>
<dbReference type="GeneID" id="301195008"/>
<keyword evidence="3" id="KW-1185">Reference proteome</keyword>